<dbReference type="EMBL" id="MN035400">
    <property type="protein sequence ID" value="QDH90265.1"/>
    <property type="molecule type" value="Genomic_RNA"/>
</dbReference>
<evidence type="ECO:0000256" key="4">
    <source>
        <dbReference type="ARBA" id="ARBA00022695"/>
    </source>
</evidence>
<dbReference type="GO" id="GO:0046872">
    <property type="term" value="F:metal ion binding"/>
    <property type="evidence" value="ECO:0007669"/>
    <property type="project" value="UniProtKB-KW"/>
</dbReference>
<gene>
    <name evidence="11" type="ORF">H2Rhizo32785_000001</name>
</gene>
<keyword evidence="9" id="KW-0479">Metal-binding</keyword>
<dbReference type="Pfam" id="PF03431">
    <property type="entry name" value="RNA_replicase_B"/>
    <property type="match status" value="1"/>
</dbReference>
<keyword evidence="9" id="KW-0460">Magnesium</keyword>
<dbReference type="InterPro" id="IPR007096">
    <property type="entry name" value="RNA-dir_Rpol_cat_phage"/>
</dbReference>
<feature type="binding site" evidence="9">
    <location>
        <position position="318"/>
    </location>
    <ligand>
        <name>Mg(2+)</name>
        <dbReference type="ChEBI" id="CHEBI:18420"/>
        <label>2</label>
    </ligand>
</feature>
<dbReference type="PROSITE" id="PS50522">
    <property type="entry name" value="RDRP_PHAGE"/>
    <property type="match status" value="1"/>
</dbReference>
<sequence length="601" mass="67961">MGIRKSSDLGHLSLLLSKLVTDVSLLCGTSLKDRLRDAETISDRARHEGLGFFTKALPKLGKAIDRSFETGNLETPSGFRRQRGSKIPVFLRGIFRCCYDENGTLLAYQSHPTLQAFEAIRGLRQICFLFYKLETDYHPKLVSRFLENFKSTDDGLPSEGDLPKSLTLLASQEALAGIDLKSIVPGHGPGAVATRESGFEKYTFKRKYASLHSLFPYYSYFMVGNGKELADRLGWYKGLQGLDPIARVVLVPKDSRGPRLISCEPLEIQWVQQGVRRNLYDHVEKHRLTRGYVNFDDQTVNQNLALSGSINGLWATIDLKDASDRVSMSLVRSLFPDEVLEVLEATRSVKTELPSGEIVTLKKFAPMGSALCFPVEALVFWAIAQAAIHAFPRGRYYTLANVYVYGDDIVVPVQHVDVVCEALESCGLKVNREKSYSKGFFRESCGVDAWHGCDITPVRVKHFNVGSRNSYRDADLCANMSAVINGLFRRGYWRASSYMVELWEELFGRLPYGTSQSGYPCMEVDNPHLAEELNLRRLKARWSPDLQRYEFKILTVTGKYRSAHFDGWERLLRSLIGDPGEFPERYSLRKQTKIKKVWAPV</sequence>
<keyword evidence="5" id="KW-0547">Nucleotide-binding</keyword>
<proteinExistence type="predicted"/>
<evidence type="ECO:0000256" key="9">
    <source>
        <dbReference type="PIRSR" id="PIRSR605093-1"/>
    </source>
</evidence>
<evidence type="ECO:0000256" key="6">
    <source>
        <dbReference type="ARBA" id="ARBA00022953"/>
    </source>
</evidence>
<evidence type="ECO:0000256" key="1">
    <source>
        <dbReference type="ARBA" id="ARBA00012494"/>
    </source>
</evidence>
<keyword evidence="2 11" id="KW-0696">RNA-directed RNA polymerase</keyword>
<keyword evidence="6" id="KW-0693">Viral RNA replication</keyword>
<dbReference type="GO" id="GO:0003968">
    <property type="term" value="F:RNA-directed RNA polymerase activity"/>
    <property type="evidence" value="ECO:0007669"/>
    <property type="project" value="UniProtKB-KW"/>
</dbReference>
<dbReference type="GO" id="GO:0039694">
    <property type="term" value="P:viral RNA genome replication"/>
    <property type="evidence" value="ECO:0007669"/>
    <property type="project" value="InterPro"/>
</dbReference>
<organism evidence="11">
    <name type="scientific">Leviviridae sp</name>
    <dbReference type="NCBI Taxonomy" id="2027243"/>
    <lineage>
        <taxon>Viruses</taxon>
        <taxon>Riboviria</taxon>
        <taxon>Orthornavirae</taxon>
        <taxon>Lenarviricota</taxon>
        <taxon>Leviviricetes</taxon>
        <taxon>Norzivirales</taxon>
        <taxon>Fiersviridae</taxon>
    </lineage>
</organism>
<comment type="cofactor">
    <cofactor evidence="9">
        <name>Mg(2+)</name>
        <dbReference type="ChEBI" id="CHEBI:18420"/>
    </cofactor>
    <text evidence="9">Binds 2 Mg(2+) per subunit.</text>
</comment>
<feature type="binding site" evidence="9">
    <location>
        <position position="407"/>
    </location>
    <ligand>
        <name>Mg(2+)</name>
        <dbReference type="ChEBI" id="CHEBI:18420"/>
        <label>2</label>
    </ligand>
</feature>
<evidence type="ECO:0000256" key="5">
    <source>
        <dbReference type="ARBA" id="ARBA00022741"/>
    </source>
</evidence>
<dbReference type="GO" id="GO:0000166">
    <property type="term" value="F:nucleotide binding"/>
    <property type="evidence" value="ECO:0007669"/>
    <property type="project" value="UniProtKB-KW"/>
</dbReference>
<keyword evidence="4" id="KW-0548">Nucleotidyltransferase</keyword>
<dbReference type="EC" id="2.7.7.48" evidence="1"/>
<feature type="binding site" evidence="9">
    <location>
        <position position="408"/>
    </location>
    <ligand>
        <name>Mg(2+)</name>
        <dbReference type="ChEBI" id="CHEBI:18420"/>
        <label>2</label>
    </ligand>
</feature>
<evidence type="ECO:0000256" key="2">
    <source>
        <dbReference type="ARBA" id="ARBA00022484"/>
    </source>
</evidence>
<dbReference type="SUPFAM" id="SSF56672">
    <property type="entry name" value="DNA/RNA polymerases"/>
    <property type="match status" value="1"/>
</dbReference>
<evidence type="ECO:0000256" key="8">
    <source>
        <dbReference type="ARBA" id="ARBA00048744"/>
    </source>
</evidence>
<reference evidence="11" key="1">
    <citation type="submission" date="2019-05" db="EMBL/GenBank/DDBJ databases">
        <title>Metatranscriptomic reconstruction reveals RNA viruses with the potential to shape carbon cycling in soil.</title>
        <authorList>
            <person name="Starr E.P."/>
            <person name="Nuccio E."/>
            <person name="Pett-Ridge J."/>
            <person name="Banfield J.F."/>
            <person name="Firestone M.K."/>
        </authorList>
    </citation>
    <scope>NUCLEOTIDE SEQUENCE</scope>
    <source>
        <strain evidence="11">H2_Rhizo_32_scaffold_785</strain>
    </source>
</reference>
<evidence type="ECO:0000256" key="7">
    <source>
        <dbReference type="ARBA" id="ARBA00030248"/>
    </source>
</evidence>
<dbReference type="InterPro" id="IPR005093">
    <property type="entry name" value="RNArep_beta"/>
</dbReference>
<evidence type="ECO:0000313" key="11">
    <source>
        <dbReference type="EMBL" id="QDH90265.1"/>
    </source>
</evidence>
<name>A0A514D9H5_9VIRU</name>
<dbReference type="InterPro" id="IPR043502">
    <property type="entry name" value="DNA/RNA_pol_sf"/>
</dbReference>
<evidence type="ECO:0000256" key="3">
    <source>
        <dbReference type="ARBA" id="ARBA00022679"/>
    </source>
</evidence>
<comment type="catalytic activity">
    <reaction evidence="8">
        <text>RNA(n) + a ribonucleoside 5'-triphosphate = RNA(n+1) + diphosphate</text>
        <dbReference type="Rhea" id="RHEA:21248"/>
        <dbReference type="Rhea" id="RHEA-COMP:14527"/>
        <dbReference type="Rhea" id="RHEA-COMP:17342"/>
        <dbReference type="ChEBI" id="CHEBI:33019"/>
        <dbReference type="ChEBI" id="CHEBI:61557"/>
        <dbReference type="ChEBI" id="CHEBI:140395"/>
        <dbReference type="EC" id="2.7.7.48"/>
    </reaction>
</comment>
<evidence type="ECO:0000259" key="10">
    <source>
        <dbReference type="PROSITE" id="PS50522"/>
    </source>
</evidence>
<keyword evidence="3" id="KW-0808">Transferase</keyword>
<protein>
    <recommendedName>
        <fullName evidence="1">RNA-directed RNA polymerase</fullName>
        <ecNumber evidence="1">2.7.7.48</ecNumber>
    </recommendedName>
    <alternativeName>
        <fullName evidence="7">RNA replicase beta chain</fullName>
    </alternativeName>
</protein>
<feature type="domain" description="RdRp catalytic" evidence="10">
    <location>
        <begin position="303"/>
        <end position="439"/>
    </location>
</feature>
<accession>A0A514D9H5</accession>